<feature type="domain" description="AB hydrolase-1" evidence="1">
    <location>
        <begin position="92"/>
        <end position="185"/>
    </location>
</feature>
<evidence type="ECO:0000313" key="3">
    <source>
        <dbReference type="Proteomes" id="UP000321947"/>
    </source>
</evidence>
<proteinExistence type="predicted"/>
<reference evidence="2 3" key="1">
    <citation type="submission" date="2019-08" db="EMBL/GenBank/DDBJ databases">
        <title>Draft genome sequences of two oriental melons (Cucumis melo L. var makuwa).</title>
        <authorList>
            <person name="Kwon S.-Y."/>
        </authorList>
    </citation>
    <scope>NUCLEOTIDE SEQUENCE [LARGE SCALE GENOMIC DNA]</scope>
    <source>
        <strain evidence="3">cv. Chang Bougi</strain>
        <tissue evidence="2">Leaf</tissue>
    </source>
</reference>
<dbReference type="GO" id="GO:0016787">
    <property type="term" value="F:hydrolase activity"/>
    <property type="evidence" value="ECO:0007669"/>
    <property type="project" value="UniProtKB-KW"/>
</dbReference>
<name>A0A5D3C484_CUCMM</name>
<sequence length="256" mass="28533">MSLKWGFSSLTHIHLTRTPMATKCEGLGLGRLFSHPNAATFPSFLPKEVSKINDPLARTMARKIERLPMTLFETCIMSSCVKPAKRSEKNPVVLLHCFDSSCLEWSYAFPLLEEAGLETWAVDVLGWGFSDLDSLPPCNVETKRSHLYQFWKTYIKRPMVLVGPSLGAAIAVDFAVNHPEAEIKVKTRKVIVAMDLECLKVRHLCEDVGHVGPKTCLDVKNSFVEVSHVSHKACLLLLSFAAMHNASSAYNEYVAI</sequence>
<comment type="caution">
    <text evidence="2">The sequence shown here is derived from an EMBL/GenBank/DDBJ whole genome shotgun (WGS) entry which is preliminary data.</text>
</comment>
<dbReference type="InterPro" id="IPR000073">
    <property type="entry name" value="AB_hydrolase_1"/>
</dbReference>
<gene>
    <name evidence="2" type="ORF">E5676_scaffold572G00020</name>
</gene>
<organism evidence="2 3">
    <name type="scientific">Cucumis melo var. makuwa</name>
    <name type="common">Oriental melon</name>
    <dbReference type="NCBI Taxonomy" id="1194695"/>
    <lineage>
        <taxon>Eukaryota</taxon>
        <taxon>Viridiplantae</taxon>
        <taxon>Streptophyta</taxon>
        <taxon>Embryophyta</taxon>
        <taxon>Tracheophyta</taxon>
        <taxon>Spermatophyta</taxon>
        <taxon>Magnoliopsida</taxon>
        <taxon>eudicotyledons</taxon>
        <taxon>Gunneridae</taxon>
        <taxon>Pentapetalae</taxon>
        <taxon>rosids</taxon>
        <taxon>fabids</taxon>
        <taxon>Cucurbitales</taxon>
        <taxon>Cucurbitaceae</taxon>
        <taxon>Benincaseae</taxon>
        <taxon>Cucumis</taxon>
    </lineage>
</organism>
<evidence type="ECO:0000313" key="2">
    <source>
        <dbReference type="EMBL" id="TYK06114.1"/>
    </source>
</evidence>
<evidence type="ECO:0000259" key="1">
    <source>
        <dbReference type="Pfam" id="PF12697"/>
    </source>
</evidence>
<dbReference type="PANTHER" id="PTHR43689:SF8">
    <property type="entry name" value="ALPHA_BETA-HYDROLASES SUPERFAMILY PROTEIN"/>
    <property type="match status" value="1"/>
</dbReference>
<keyword evidence="2" id="KW-0378">Hydrolase</keyword>
<dbReference type="InterPro" id="IPR029058">
    <property type="entry name" value="AB_hydrolase_fold"/>
</dbReference>
<accession>A0A5D3C484</accession>
<dbReference type="Gene3D" id="3.40.50.1820">
    <property type="entry name" value="alpha/beta hydrolase"/>
    <property type="match status" value="1"/>
</dbReference>
<protein>
    <submittedName>
        <fullName evidence="2">Putative hydrolase YugF-like isoform X1</fullName>
    </submittedName>
</protein>
<dbReference type="Pfam" id="PF12697">
    <property type="entry name" value="Abhydrolase_6"/>
    <property type="match status" value="1"/>
</dbReference>
<dbReference type="Proteomes" id="UP000321947">
    <property type="component" value="Unassembled WGS sequence"/>
</dbReference>
<dbReference type="PANTHER" id="PTHR43689">
    <property type="entry name" value="HYDROLASE"/>
    <property type="match status" value="1"/>
</dbReference>
<dbReference type="EMBL" id="SSTD01013635">
    <property type="protein sequence ID" value="TYK06114.1"/>
    <property type="molecule type" value="Genomic_DNA"/>
</dbReference>
<dbReference type="AlphaFoldDB" id="A0A5D3C484"/>
<dbReference type="SUPFAM" id="SSF53474">
    <property type="entry name" value="alpha/beta-Hydrolases"/>
    <property type="match status" value="1"/>
</dbReference>